<dbReference type="CDD" id="cd00073">
    <property type="entry name" value="H15"/>
    <property type="match status" value="1"/>
</dbReference>
<name>A0A8J4UAT0_CLAMG</name>
<comment type="subcellular location">
    <subcellularLocation>
        <location evidence="1">Nucleus</location>
    </subcellularLocation>
</comment>
<dbReference type="GO" id="GO:0000786">
    <property type="term" value="C:nucleosome"/>
    <property type="evidence" value="ECO:0007669"/>
    <property type="project" value="InterPro"/>
</dbReference>
<dbReference type="InterPro" id="IPR005818">
    <property type="entry name" value="Histone_H1/H5_H15"/>
</dbReference>
<protein>
    <submittedName>
        <fullName evidence="7">Protein B4-like</fullName>
    </submittedName>
</protein>
<dbReference type="PROSITE" id="PS51504">
    <property type="entry name" value="H15"/>
    <property type="match status" value="1"/>
</dbReference>
<dbReference type="GO" id="GO:0005634">
    <property type="term" value="C:nucleus"/>
    <property type="evidence" value="ECO:0007669"/>
    <property type="project" value="UniProtKB-SubCell"/>
</dbReference>
<evidence type="ECO:0000256" key="2">
    <source>
        <dbReference type="ARBA" id="ARBA00022454"/>
    </source>
</evidence>
<evidence type="ECO:0000313" key="7">
    <source>
        <dbReference type="EMBL" id="KAF5894237.1"/>
    </source>
</evidence>
<evidence type="ECO:0000259" key="6">
    <source>
        <dbReference type="PROSITE" id="PS51504"/>
    </source>
</evidence>
<dbReference type="EMBL" id="QNUK01000383">
    <property type="protein sequence ID" value="KAF5894237.1"/>
    <property type="molecule type" value="Genomic_DNA"/>
</dbReference>
<gene>
    <name evidence="7" type="primary">h1m</name>
    <name evidence="7" type="ORF">DAT39_016043</name>
</gene>
<evidence type="ECO:0000256" key="4">
    <source>
        <dbReference type="ARBA" id="ARBA00023242"/>
    </source>
</evidence>
<dbReference type="PANTHER" id="PTHR11467">
    <property type="entry name" value="HISTONE H1"/>
    <property type="match status" value="1"/>
</dbReference>
<dbReference type="SUPFAM" id="SSF46785">
    <property type="entry name" value="Winged helix' DNA-binding domain"/>
    <property type="match status" value="1"/>
</dbReference>
<keyword evidence="2" id="KW-0158">Chromosome</keyword>
<dbReference type="FunFam" id="1.10.10.10:FF:000393">
    <property type="entry name" value="Oocyte-specific H1 histone"/>
    <property type="match status" value="1"/>
</dbReference>
<feature type="compositionally biased region" description="Basic and acidic residues" evidence="5">
    <location>
        <begin position="129"/>
        <end position="142"/>
    </location>
</feature>
<dbReference type="AlphaFoldDB" id="A0A8J4UAT0"/>
<dbReference type="InterPro" id="IPR036388">
    <property type="entry name" value="WH-like_DNA-bd_sf"/>
</dbReference>
<evidence type="ECO:0000256" key="3">
    <source>
        <dbReference type="ARBA" id="ARBA00023125"/>
    </source>
</evidence>
<dbReference type="Pfam" id="PF00538">
    <property type="entry name" value="Linker_histone"/>
    <property type="match status" value="1"/>
</dbReference>
<keyword evidence="3" id="KW-0238">DNA-binding</keyword>
<feature type="region of interest" description="Disordered" evidence="5">
    <location>
        <begin position="95"/>
        <end position="151"/>
    </location>
</feature>
<dbReference type="Proteomes" id="UP000727407">
    <property type="component" value="Unassembled WGS sequence"/>
</dbReference>
<feature type="domain" description="H15" evidence="6">
    <location>
        <begin position="31"/>
        <end position="110"/>
    </location>
</feature>
<reference evidence="7" key="1">
    <citation type="submission" date="2020-07" db="EMBL/GenBank/DDBJ databases">
        <title>Clarias magur genome sequencing, assembly and annotation.</title>
        <authorList>
            <person name="Kushwaha B."/>
            <person name="Kumar R."/>
            <person name="Das P."/>
            <person name="Joshi C.G."/>
            <person name="Kumar D."/>
            <person name="Nagpure N.S."/>
            <person name="Pandey M."/>
            <person name="Agarwal S."/>
            <person name="Srivastava S."/>
            <person name="Singh M."/>
            <person name="Sahoo L."/>
            <person name="Jayasankar P."/>
            <person name="Meher P.K."/>
            <person name="Koringa P.G."/>
            <person name="Iquebal M.A."/>
            <person name="Das S.P."/>
            <person name="Bit A."/>
            <person name="Patnaik S."/>
            <person name="Patel N."/>
            <person name="Shah T.M."/>
            <person name="Hinsu A."/>
            <person name="Jena J.K."/>
        </authorList>
    </citation>
    <scope>NUCLEOTIDE SEQUENCE</scope>
    <source>
        <strain evidence="7">CIFAMagur01</strain>
        <tissue evidence="7">Testis</tissue>
    </source>
</reference>
<proteinExistence type="predicted"/>
<dbReference type="Gene3D" id="1.10.10.10">
    <property type="entry name" value="Winged helix-like DNA-binding domain superfamily/Winged helix DNA-binding domain"/>
    <property type="match status" value="1"/>
</dbReference>
<dbReference type="GO" id="GO:0030261">
    <property type="term" value="P:chromosome condensation"/>
    <property type="evidence" value="ECO:0007669"/>
    <property type="project" value="TreeGrafter"/>
</dbReference>
<evidence type="ECO:0000256" key="1">
    <source>
        <dbReference type="ARBA" id="ARBA00004123"/>
    </source>
</evidence>
<evidence type="ECO:0000256" key="5">
    <source>
        <dbReference type="SAM" id="MobiDB-lite"/>
    </source>
</evidence>
<dbReference type="GO" id="GO:0031492">
    <property type="term" value="F:nucleosomal DNA binding"/>
    <property type="evidence" value="ECO:0007669"/>
    <property type="project" value="TreeGrafter"/>
</dbReference>
<feature type="region of interest" description="Disordered" evidence="5">
    <location>
        <begin position="1"/>
        <end position="32"/>
    </location>
</feature>
<dbReference type="GO" id="GO:0006334">
    <property type="term" value="P:nucleosome assembly"/>
    <property type="evidence" value="ECO:0007669"/>
    <property type="project" value="InterPro"/>
</dbReference>
<dbReference type="PANTHER" id="PTHR11467:SF177">
    <property type="entry name" value="HISTONE H1, EARLY EMBRYONIC"/>
    <property type="match status" value="1"/>
</dbReference>
<sequence>MERQTGGQSPMSAGALDSPVEGAKAVRKVSPHPTTIEMVKEALMELDQRKGVSAQAIRTFIKEKYTTVDETRLKTMVRKALVKGIDSGVFVRPANSATTTGAQGRFRLAVRKPAKSKEAKENANPNISKAKEPKSKTGDVKTKKTKSAAVE</sequence>
<evidence type="ECO:0000313" key="8">
    <source>
        <dbReference type="Proteomes" id="UP000727407"/>
    </source>
</evidence>
<organism evidence="7 8">
    <name type="scientific">Clarias magur</name>
    <name type="common">Asian catfish</name>
    <name type="synonym">Macropteronotus magur</name>
    <dbReference type="NCBI Taxonomy" id="1594786"/>
    <lineage>
        <taxon>Eukaryota</taxon>
        <taxon>Metazoa</taxon>
        <taxon>Chordata</taxon>
        <taxon>Craniata</taxon>
        <taxon>Vertebrata</taxon>
        <taxon>Euteleostomi</taxon>
        <taxon>Actinopterygii</taxon>
        <taxon>Neopterygii</taxon>
        <taxon>Teleostei</taxon>
        <taxon>Ostariophysi</taxon>
        <taxon>Siluriformes</taxon>
        <taxon>Clariidae</taxon>
        <taxon>Clarias</taxon>
    </lineage>
</organism>
<dbReference type="SMART" id="SM00526">
    <property type="entry name" value="H15"/>
    <property type="match status" value="1"/>
</dbReference>
<feature type="compositionally biased region" description="Polar residues" evidence="5">
    <location>
        <begin position="1"/>
        <end position="11"/>
    </location>
</feature>
<dbReference type="GO" id="GO:0045910">
    <property type="term" value="P:negative regulation of DNA recombination"/>
    <property type="evidence" value="ECO:0007669"/>
    <property type="project" value="TreeGrafter"/>
</dbReference>
<dbReference type="GO" id="GO:0003690">
    <property type="term" value="F:double-stranded DNA binding"/>
    <property type="evidence" value="ECO:0007669"/>
    <property type="project" value="TreeGrafter"/>
</dbReference>
<dbReference type="InterPro" id="IPR036390">
    <property type="entry name" value="WH_DNA-bd_sf"/>
</dbReference>
<keyword evidence="4" id="KW-0539">Nucleus</keyword>
<dbReference type="OrthoDB" id="1110759at2759"/>
<accession>A0A8J4UAT0</accession>
<keyword evidence="8" id="KW-1185">Reference proteome</keyword>
<comment type="caution">
    <text evidence="7">The sequence shown here is derived from an EMBL/GenBank/DDBJ whole genome shotgun (WGS) entry which is preliminary data.</text>
</comment>
<feature type="non-terminal residue" evidence="7">
    <location>
        <position position="1"/>
    </location>
</feature>